<keyword evidence="5 10" id="KW-0145">Chemotaxis</keyword>
<keyword evidence="8" id="KW-1133">Transmembrane helix</keyword>
<dbReference type="InterPro" id="IPR005503">
    <property type="entry name" value="FliL"/>
</dbReference>
<dbReference type="PANTHER" id="PTHR35091:SF2">
    <property type="entry name" value="FLAGELLAR PROTEIN FLIL"/>
    <property type="match status" value="1"/>
</dbReference>
<keyword evidence="6" id="KW-0812">Transmembrane</keyword>
<keyword evidence="9 10" id="KW-0472">Membrane</keyword>
<comment type="caution">
    <text evidence="11">The sequence shown here is derived from an EMBL/GenBank/DDBJ whole genome shotgun (WGS) entry which is preliminary data.</text>
</comment>
<proteinExistence type="inferred from homology"/>
<keyword evidence="10" id="KW-0997">Cell inner membrane</keyword>
<dbReference type="Pfam" id="PF03748">
    <property type="entry name" value="FliL"/>
    <property type="match status" value="1"/>
</dbReference>
<organism evidence="11 12">
    <name type="scientific">Parasphingorhabdus litoris</name>
    <dbReference type="NCBI Taxonomy" id="394733"/>
    <lineage>
        <taxon>Bacteria</taxon>
        <taxon>Pseudomonadati</taxon>
        <taxon>Pseudomonadota</taxon>
        <taxon>Alphaproteobacteria</taxon>
        <taxon>Sphingomonadales</taxon>
        <taxon>Sphingomonadaceae</taxon>
        <taxon>Parasphingorhabdus</taxon>
    </lineage>
</organism>
<comment type="similarity">
    <text evidence="3 10">Belongs to the FliL family.</text>
</comment>
<dbReference type="EMBL" id="BAAAEM010000002">
    <property type="protein sequence ID" value="GAA0469236.1"/>
    <property type="molecule type" value="Genomic_DNA"/>
</dbReference>
<evidence type="ECO:0000256" key="1">
    <source>
        <dbReference type="ARBA" id="ARBA00002254"/>
    </source>
</evidence>
<protein>
    <recommendedName>
        <fullName evidence="10">Flagellar protein FliL</fullName>
    </recommendedName>
</protein>
<comment type="subcellular location">
    <subcellularLocation>
        <location evidence="10">Cell inner membrane</location>
    </subcellularLocation>
    <subcellularLocation>
        <location evidence="2">Cell membrane</location>
        <topology evidence="2">Single-pass membrane protein</topology>
    </subcellularLocation>
</comment>
<keyword evidence="4" id="KW-1003">Cell membrane</keyword>
<evidence type="ECO:0000313" key="12">
    <source>
        <dbReference type="Proteomes" id="UP001500713"/>
    </source>
</evidence>
<keyword evidence="7 10" id="KW-0283">Flagellar rotation</keyword>
<comment type="function">
    <text evidence="1 10">Controls the rotational direction of flagella during chemotaxis.</text>
</comment>
<dbReference type="Proteomes" id="UP001500713">
    <property type="component" value="Unassembled WGS sequence"/>
</dbReference>
<gene>
    <name evidence="11" type="ORF">GCM10009096_07710</name>
</gene>
<evidence type="ECO:0000256" key="6">
    <source>
        <dbReference type="ARBA" id="ARBA00022692"/>
    </source>
</evidence>
<evidence type="ECO:0000256" key="2">
    <source>
        <dbReference type="ARBA" id="ARBA00004162"/>
    </source>
</evidence>
<evidence type="ECO:0000256" key="10">
    <source>
        <dbReference type="RuleBase" id="RU364125"/>
    </source>
</evidence>
<evidence type="ECO:0000313" key="11">
    <source>
        <dbReference type="EMBL" id="GAA0469236.1"/>
    </source>
</evidence>
<name>A0ABN1A797_9SPHN</name>
<evidence type="ECO:0000256" key="9">
    <source>
        <dbReference type="ARBA" id="ARBA00023136"/>
    </source>
</evidence>
<keyword evidence="12" id="KW-1185">Reference proteome</keyword>
<accession>A0ABN1A797</accession>
<evidence type="ECO:0000256" key="8">
    <source>
        <dbReference type="ARBA" id="ARBA00022989"/>
    </source>
</evidence>
<sequence>MAAGYFMANGFGWQKDTAKPQLVAKEKTALPVGLSDLKGDRRAPKFTERAFKATYYPIEGPFTSNLKHSNSFAQVSISIATYYDDRVLENIREHETAIRSAVLMTLAEQETEMLSTQAGKHQLQGVLTSTINKVLEEKTGFGGVNNVYFTSFVVQ</sequence>
<evidence type="ECO:0000256" key="4">
    <source>
        <dbReference type="ARBA" id="ARBA00022475"/>
    </source>
</evidence>
<reference evidence="11 12" key="1">
    <citation type="journal article" date="2019" name="Int. J. Syst. Evol. Microbiol.">
        <title>The Global Catalogue of Microorganisms (GCM) 10K type strain sequencing project: providing services to taxonomists for standard genome sequencing and annotation.</title>
        <authorList>
            <consortium name="The Broad Institute Genomics Platform"/>
            <consortium name="The Broad Institute Genome Sequencing Center for Infectious Disease"/>
            <person name="Wu L."/>
            <person name="Ma J."/>
        </authorList>
    </citation>
    <scope>NUCLEOTIDE SEQUENCE [LARGE SCALE GENOMIC DNA]</scope>
    <source>
        <strain evidence="11 12">JCM 14162</strain>
    </source>
</reference>
<evidence type="ECO:0000256" key="7">
    <source>
        <dbReference type="ARBA" id="ARBA00022779"/>
    </source>
</evidence>
<dbReference type="PANTHER" id="PTHR35091">
    <property type="entry name" value="FLAGELLAR PROTEIN FLIL"/>
    <property type="match status" value="1"/>
</dbReference>
<evidence type="ECO:0000256" key="3">
    <source>
        <dbReference type="ARBA" id="ARBA00008281"/>
    </source>
</evidence>
<evidence type="ECO:0000256" key="5">
    <source>
        <dbReference type="ARBA" id="ARBA00022500"/>
    </source>
</evidence>